<evidence type="ECO:0000256" key="2">
    <source>
        <dbReference type="ARBA" id="ARBA00012387"/>
    </source>
</evidence>
<evidence type="ECO:0000313" key="10">
    <source>
        <dbReference type="EMBL" id="OPJ60891.1"/>
    </source>
</evidence>
<keyword evidence="3" id="KW-0808">Transferase</keyword>
<evidence type="ECO:0000256" key="3">
    <source>
        <dbReference type="ARBA" id="ARBA00022679"/>
    </source>
</evidence>
<dbReference type="GO" id="GO:0004475">
    <property type="term" value="F:mannose-1-phosphate guanylyltransferase (GTP) activity"/>
    <property type="evidence" value="ECO:0007669"/>
    <property type="project" value="UniProtKB-EC"/>
</dbReference>
<evidence type="ECO:0000259" key="8">
    <source>
        <dbReference type="Pfam" id="PF00483"/>
    </source>
</evidence>
<dbReference type="PANTHER" id="PTHR46390:SF1">
    <property type="entry name" value="MANNOSE-1-PHOSPHATE GUANYLYLTRANSFERASE"/>
    <property type="match status" value="1"/>
</dbReference>
<evidence type="ECO:0000313" key="11">
    <source>
        <dbReference type="Proteomes" id="UP000190080"/>
    </source>
</evidence>
<keyword evidence="4" id="KW-0548">Nucleotidyltransferase</keyword>
<feature type="domain" description="MannoseP isomerase/GMP-like beta-helix" evidence="9">
    <location>
        <begin position="301"/>
        <end position="346"/>
    </location>
</feature>
<evidence type="ECO:0000256" key="7">
    <source>
        <dbReference type="ARBA" id="ARBA00047343"/>
    </source>
</evidence>
<organism evidence="10 11">
    <name type="scientific">Clostridium oryzae</name>
    <dbReference type="NCBI Taxonomy" id="1450648"/>
    <lineage>
        <taxon>Bacteria</taxon>
        <taxon>Bacillati</taxon>
        <taxon>Bacillota</taxon>
        <taxon>Clostridia</taxon>
        <taxon>Eubacteriales</taxon>
        <taxon>Clostridiaceae</taxon>
        <taxon>Clostridium</taxon>
    </lineage>
</organism>
<evidence type="ECO:0000256" key="6">
    <source>
        <dbReference type="ARBA" id="ARBA00023134"/>
    </source>
</evidence>
<evidence type="ECO:0000256" key="4">
    <source>
        <dbReference type="ARBA" id="ARBA00022695"/>
    </source>
</evidence>
<dbReference type="GO" id="GO:0009298">
    <property type="term" value="P:GDP-mannose biosynthetic process"/>
    <property type="evidence" value="ECO:0007669"/>
    <property type="project" value="TreeGrafter"/>
</dbReference>
<dbReference type="EC" id="2.7.7.13" evidence="2"/>
<dbReference type="STRING" id="1450648.CLORY_25980"/>
<comment type="catalytic activity">
    <reaction evidence="7">
        <text>alpha-D-mannose 1-phosphate + GTP + H(+) = GDP-alpha-D-mannose + diphosphate</text>
        <dbReference type="Rhea" id="RHEA:15229"/>
        <dbReference type="ChEBI" id="CHEBI:15378"/>
        <dbReference type="ChEBI" id="CHEBI:33019"/>
        <dbReference type="ChEBI" id="CHEBI:37565"/>
        <dbReference type="ChEBI" id="CHEBI:57527"/>
        <dbReference type="ChEBI" id="CHEBI:58409"/>
        <dbReference type="EC" id="2.7.7.13"/>
    </reaction>
</comment>
<evidence type="ECO:0000256" key="5">
    <source>
        <dbReference type="ARBA" id="ARBA00022741"/>
    </source>
</evidence>
<dbReference type="PANTHER" id="PTHR46390">
    <property type="entry name" value="MANNOSE-1-PHOSPHATE GUANYLYLTRANSFERASE"/>
    <property type="match status" value="1"/>
</dbReference>
<dbReference type="GO" id="GO:0005525">
    <property type="term" value="F:GTP binding"/>
    <property type="evidence" value="ECO:0007669"/>
    <property type="project" value="UniProtKB-KW"/>
</dbReference>
<dbReference type="FunFam" id="3.90.550.10:FF:000046">
    <property type="entry name" value="Mannose-1-phosphate guanylyltransferase (GDP)"/>
    <property type="match status" value="1"/>
</dbReference>
<dbReference type="InterPro" id="IPR005835">
    <property type="entry name" value="NTP_transferase_dom"/>
</dbReference>
<feature type="domain" description="Nucleotidyl transferase" evidence="8">
    <location>
        <begin position="5"/>
        <end position="286"/>
    </location>
</feature>
<dbReference type="InterPro" id="IPR029044">
    <property type="entry name" value="Nucleotide-diphossugar_trans"/>
</dbReference>
<dbReference type="RefSeq" id="WP_079425108.1">
    <property type="nucleotide sequence ID" value="NZ_MZGV01000027.1"/>
</dbReference>
<evidence type="ECO:0000256" key="1">
    <source>
        <dbReference type="ARBA" id="ARBA00006115"/>
    </source>
</evidence>
<dbReference type="Pfam" id="PF00483">
    <property type="entry name" value="NTP_transferase"/>
    <property type="match status" value="1"/>
</dbReference>
<comment type="similarity">
    <text evidence="1">Belongs to the mannose-6-phosphate isomerase type 2 family.</text>
</comment>
<evidence type="ECO:0000259" key="9">
    <source>
        <dbReference type="Pfam" id="PF22640"/>
    </source>
</evidence>
<dbReference type="CDD" id="cd02509">
    <property type="entry name" value="GDP-M1P_Guanylyltransferase"/>
    <property type="match status" value="1"/>
</dbReference>
<keyword evidence="11" id="KW-1185">Reference proteome</keyword>
<dbReference type="OrthoDB" id="9806359at2"/>
<accession>A0A1V4ILI0</accession>
<dbReference type="EMBL" id="MZGV01000027">
    <property type="protein sequence ID" value="OPJ60891.1"/>
    <property type="molecule type" value="Genomic_DNA"/>
</dbReference>
<dbReference type="Gene3D" id="3.90.550.10">
    <property type="entry name" value="Spore Coat Polysaccharide Biosynthesis Protein SpsA, Chain A"/>
    <property type="match status" value="1"/>
</dbReference>
<keyword evidence="5" id="KW-0547">Nucleotide-binding</keyword>
<keyword evidence="6" id="KW-0342">GTP-binding</keyword>
<proteinExistence type="inferred from homology"/>
<dbReference type="AlphaFoldDB" id="A0A1V4ILI0"/>
<protein>
    <recommendedName>
        <fullName evidence="2">mannose-1-phosphate guanylyltransferase</fullName>
        <ecNumber evidence="2">2.7.7.13</ecNumber>
    </recommendedName>
</protein>
<dbReference type="SUPFAM" id="SSF159283">
    <property type="entry name" value="Guanosine diphospho-D-mannose pyrophosphorylase/mannose-6-phosphate isomerase linker domain"/>
    <property type="match status" value="1"/>
</dbReference>
<dbReference type="InterPro" id="IPR054566">
    <property type="entry name" value="ManC/GMP-like_b-helix"/>
</dbReference>
<comment type="caution">
    <text evidence="10">The sequence shown here is derived from an EMBL/GenBank/DDBJ whole genome shotgun (WGS) entry which is preliminary data.</text>
</comment>
<dbReference type="InterPro" id="IPR049577">
    <property type="entry name" value="GMPP_N"/>
</dbReference>
<sequence>MLCVLIMAGGKGERFWPLSTDEKPKQFLNLLGKDTMIQMTVNRMKKIVPIDRIFVVTGEKYVDLLRQQIPDLPERNIIVEPIGRNTAPCIALSALVIDKFYEDSEMVVVPSDHLVTEEDKFIKVIASSSEFVKKNQEAIVTIGIKPDRPEIGYGYIKANMKLKTGSILFSDFYKVDKFVEKPTLDRAKQYMLQHEYLWNSGMFIWKTKNILKLIQKYLPNTYEILEQLSKIAEEDFQKVLRDRYMDVDNISIDYGIMEKAENIYVAPAEFGWDDVGTWKSVERYREKDVNNNIGVGNIRCIEGSNNIIMGGNKPIVVVGLNDILVAETNDIIFIGKKENIVNIKETKKMLDRG</sequence>
<gene>
    <name evidence="10" type="primary">algA_2</name>
    <name evidence="10" type="ORF">CLORY_25980</name>
</gene>
<name>A0A1V4ILI0_9CLOT</name>
<dbReference type="Pfam" id="PF22640">
    <property type="entry name" value="ManC_GMP_beta-helix"/>
    <property type="match status" value="1"/>
</dbReference>
<reference evidence="10 11" key="1">
    <citation type="submission" date="2017-03" db="EMBL/GenBank/DDBJ databases">
        <title>Genome sequence of Clostridium oryzae DSM 28571.</title>
        <authorList>
            <person name="Poehlein A."/>
            <person name="Daniel R."/>
        </authorList>
    </citation>
    <scope>NUCLEOTIDE SEQUENCE [LARGE SCALE GENOMIC DNA]</scope>
    <source>
        <strain evidence="10 11">DSM 28571</strain>
    </source>
</reference>
<dbReference type="InterPro" id="IPR051161">
    <property type="entry name" value="Mannose-6P_isomerase_type2"/>
</dbReference>
<dbReference type="SUPFAM" id="SSF53448">
    <property type="entry name" value="Nucleotide-diphospho-sugar transferases"/>
    <property type="match status" value="1"/>
</dbReference>
<dbReference type="Proteomes" id="UP000190080">
    <property type="component" value="Unassembled WGS sequence"/>
</dbReference>